<dbReference type="EMBL" id="CAJGYO010000016">
    <property type="protein sequence ID" value="CAD6273315.1"/>
    <property type="molecule type" value="Genomic_DNA"/>
</dbReference>
<proteinExistence type="predicted"/>
<feature type="compositionally biased region" description="Gly residues" evidence="1">
    <location>
        <begin position="134"/>
        <end position="146"/>
    </location>
</feature>
<name>A0A811RU45_9POAL</name>
<dbReference type="AlphaFoldDB" id="A0A811RU45"/>
<sequence length="243" mass="27348">MWHRINNGGFLSDDFHGSESSRKFGAAGQVGDEGVHNLGQDPRLGCWWAGAGMVLDTKRKAYTGSLSITLPVPQIVIVMPLVKSALPPFQTLTKSFAQATKIATRPTSKRRQEEWMEEDNLLGEEQDLRRQLQRGGGRGPGAADGGGRGRRLDHYGGRDQFQEGHERFGANRAYNPGRNDFGRNYPQQGGWNDTHQGARNHNNQGNWAPNHQQAGGNRPDHRLNDPWRRWSRPIDRYEIFQPC</sequence>
<feature type="compositionally biased region" description="Basic and acidic residues" evidence="1">
    <location>
        <begin position="150"/>
        <end position="169"/>
    </location>
</feature>
<feature type="compositionally biased region" description="Polar residues" evidence="1">
    <location>
        <begin position="185"/>
        <end position="215"/>
    </location>
</feature>
<keyword evidence="3" id="KW-1185">Reference proteome</keyword>
<feature type="region of interest" description="Disordered" evidence="1">
    <location>
        <begin position="131"/>
        <end position="226"/>
    </location>
</feature>
<gene>
    <name evidence="2" type="ORF">NCGR_LOCUS56581</name>
</gene>
<reference evidence="2" key="1">
    <citation type="submission" date="2020-10" db="EMBL/GenBank/DDBJ databases">
        <authorList>
            <person name="Han B."/>
            <person name="Lu T."/>
            <person name="Zhao Q."/>
            <person name="Huang X."/>
            <person name="Zhao Y."/>
        </authorList>
    </citation>
    <scope>NUCLEOTIDE SEQUENCE</scope>
</reference>
<comment type="caution">
    <text evidence="2">The sequence shown here is derived from an EMBL/GenBank/DDBJ whole genome shotgun (WGS) entry which is preliminary data.</text>
</comment>
<organism evidence="2 3">
    <name type="scientific">Miscanthus lutarioriparius</name>
    <dbReference type="NCBI Taxonomy" id="422564"/>
    <lineage>
        <taxon>Eukaryota</taxon>
        <taxon>Viridiplantae</taxon>
        <taxon>Streptophyta</taxon>
        <taxon>Embryophyta</taxon>
        <taxon>Tracheophyta</taxon>
        <taxon>Spermatophyta</taxon>
        <taxon>Magnoliopsida</taxon>
        <taxon>Liliopsida</taxon>
        <taxon>Poales</taxon>
        <taxon>Poaceae</taxon>
        <taxon>PACMAD clade</taxon>
        <taxon>Panicoideae</taxon>
        <taxon>Andropogonodae</taxon>
        <taxon>Andropogoneae</taxon>
        <taxon>Saccharinae</taxon>
        <taxon>Miscanthus</taxon>
    </lineage>
</organism>
<protein>
    <submittedName>
        <fullName evidence="2">Uncharacterized protein</fullName>
    </submittedName>
</protein>
<evidence type="ECO:0000313" key="3">
    <source>
        <dbReference type="Proteomes" id="UP000604825"/>
    </source>
</evidence>
<evidence type="ECO:0000256" key="1">
    <source>
        <dbReference type="SAM" id="MobiDB-lite"/>
    </source>
</evidence>
<accession>A0A811RU45</accession>
<evidence type="ECO:0000313" key="2">
    <source>
        <dbReference type="EMBL" id="CAD6273315.1"/>
    </source>
</evidence>
<dbReference type="Proteomes" id="UP000604825">
    <property type="component" value="Unassembled WGS sequence"/>
</dbReference>